<keyword evidence="1" id="KW-0812">Transmembrane</keyword>
<proteinExistence type="predicted"/>
<keyword evidence="1" id="KW-1133">Transmembrane helix</keyword>
<evidence type="ECO:0000313" key="2">
    <source>
        <dbReference type="EMBL" id="ROY50099.1"/>
    </source>
</evidence>
<name>A0A3N3Z4N0_ENTFL</name>
<sequence length="133" mass="15032">MLRFSFAPPPSKSYNLIIRIVTINKIHQPKGSDFNMSKETFLKYGFVVLFIGIFLLRAQKVISEPLSYLFSGILLLIVAYLILVKKMNFFSSLLTVTDQPSSTQQRLGQLSGLVSLLIGLLLVILSFIFFLQL</sequence>
<comment type="caution">
    <text evidence="2">The sequence shown here is derived from an EMBL/GenBank/DDBJ whole genome shotgun (WGS) entry which is preliminary data.</text>
</comment>
<keyword evidence="1" id="KW-0472">Membrane</keyword>
<feature type="transmembrane region" description="Helical" evidence="1">
    <location>
        <begin position="110"/>
        <end position="131"/>
    </location>
</feature>
<dbReference type="AlphaFoldDB" id="A0A3N3Z4N0"/>
<accession>A0A3N3Z4N0</accession>
<dbReference type="EMBL" id="RKOR01000018">
    <property type="protein sequence ID" value="ROY50099.1"/>
    <property type="molecule type" value="Genomic_DNA"/>
</dbReference>
<dbReference type="Proteomes" id="UP000275941">
    <property type="component" value="Unassembled WGS sequence"/>
</dbReference>
<organism evidence="2 3">
    <name type="scientific">Enterococcus faecalis</name>
    <name type="common">Streptococcus faecalis</name>
    <dbReference type="NCBI Taxonomy" id="1351"/>
    <lineage>
        <taxon>Bacteria</taxon>
        <taxon>Bacillati</taxon>
        <taxon>Bacillota</taxon>
        <taxon>Bacilli</taxon>
        <taxon>Lactobacillales</taxon>
        <taxon>Enterococcaceae</taxon>
        <taxon>Enterococcus</taxon>
    </lineage>
</organism>
<evidence type="ECO:0000313" key="3">
    <source>
        <dbReference type="Proteomes" id="UP000275941"/>
    </source>
</evidence>
<gene>
    <name evidence="2" type="ORF">EGW70_07845</name>
</gene>
<feature type="transmembrane region" description="Helical" evidence="1">
    <location>
        <begin position="41"/>
        <end position="58"/>
    </location>
</feature>
<protein>
    <submittedName>
        <fullName evidence="2">Uncharacterized protein</fullName>
    </submittedName>
</protein>
<reference evidence="2 3" key="1">
    <citation type="submission" date="2018-10" db="EMBL/GenBank/DDBJ databases">
        <title>Genotypes and phenotypes of Enterococci isolated from broiler chickens.</title>
        <authorList>
            <person name="Muhammad A.R."/>
            <person name="Diarra M.S."/>
        </authorList>
    </citation>
    <scope>NUCLEOTIDE SEQUENCE [LARGE SCALE GENOMIC DNA]</scope>
    <source>
        <strain evidence="2 3">P7 C A21</strain>
    </source>
</reference>
<feature type="transmembrane region" description="Helical" evidence="1">
    <location>
        <begin position="65"/>
        <end position="83"/>
    </location>
</feature>
<evidence type="ECO:0000256" key="1">
    <source>
        <dbReference type="SAM" id="Phobius"/>
    </source>
</evidence>